<gene>
    <name evidence="4" type="ORF">CYCCA115_LOCUS12861</name>
</gene>
<name>A0AAD2JHN4_9STRA</name>
<keyword evidence="2" id="KW-0479">Metal-binding</keyword>
<dbReference type="InterPro" id="IPR027806">
    <property type="entry name" value="HARBI1_dom"/>
</dbReference>
<sequence>MLVSRLAFEKVAREMLELPIGSKQYSREREKRVFRAAFGTSFEVCSELWSKLEPKKKISRRAQPKHLLWTLIYYKFTDGIADLEEVVIVWANRFNDWDGKCIALVTVDGTDVWMWEPSPRSRIWWSHKHNRAAMRYEIAQCIQTGDIVAINGPFPANLSDREIFDANLSLMLMPGECVEADNGYSGRIQIKTNAVGKDSITRKQKSVARGRHENVNRRLKIFKVMERWESTNTEKHGKIARAVAVIVQLSFENGARLYPVKYEVTYD</sequence>
<evidence type="ECO:0000259" key="3">
    <source>
        <dbReference type="Pfam" id="PF13359"/>
    </source>
</evidence>
<evidence type="ECO:0000256" key="1">
    <source>
        <dbReference type="ARBA" id="ARBA00001968"/>
    </source>
</evidence>
<protein>
    <recommendedName>
        <fullName evidence="3">DDE Tnp4 domain-containing protein</fullName>
    </recommendedName>
</protein>
<organism evidence="4 5">
    <name type="scientific">Cylindrotheca closterium</name>
    <dbReference type="NCBI Taxonomy" id="2856"/>
    <lineage>
        <taxon>Eukaryota</taxon>
        <taxon>Sar</taxon>
        <taxon>Stramenopiles</taxon>
        <taxon>Ochrophyta</taxon>
        <taxon>Bacillariophyta</taxon>
        <taxon>Bacillariophyceae</taxon>
        <taxon>Bacillariophycidae</taxon>
        <taxon>Bacillariales</taxon>
        <taxon>Bacillariaceae</taxon>
        <taxon>Cylindrotheca</taxon>
    </lineage>
</organism>
<reference evidence="4" key="1">
    <citation type="submission" date="2023-08" db="EMBL/GenBank/DDBJ databases">
        <authorList>
            <person name="Audoor S."/>
            <person name="Bilcke G."/>
        </authorList>
    </citation>
    <scope>NUCLEOTIDE SEQUENCE</scope>
</reference>
<keyword evidence="5" id="KW-1185">Reference proteome</keyword>
<dbReference type="GO" id="GO:0046872">
    <property type="term" value="F:metal ion binding"/>
    <property type="evidence" value="ECO:0007669"/>
    <property type="project" value="UniProtKB-KW"/>
</dbReference>
<accession>A0AAD2JHN4</accession>
<comment type="cofactor">
    <cofactor evidence="1">
        <name>a divalent metal cation</name>
        <dbReference type="ChEBI" id="CHEBI:60240"/>
    </cofactor>
</comment>
<evidence type="ECO:0000313" key="5">
    <source>
        <dbReference type="Proteomes" id="UP001295423"/>
    </source>
</evidence>
<dbReference type="AlphaFoldDB" id="A0AAD2JHN4"/>
<evidence type="ECO:0000313" key="4">
    <source>
        <dbReference type="EMBL" id="CAJ1951004.1"/>
    </source>
</evidence>
<dbReference type="Pfam" id="PF13359">
    <property type="entry name" value="DDE_Tnp_4"/>
    <property type="match status" value="1"/>
</dbReference>
<dbReference type="Proteomes" id="UP001295423">
    <property type="component" value="Unassembled WGS sequence"/>
</dbReference>
<evidence type="ECO:0000256" key="2">
    <source>
        <dbReference type="ARBA" id="ARBA00022723"/>
    </source>
</evidence>
<comment type="caution">
    <text evidence="4">The sequence shown here is derived from an EMBL/GenBank/DDBJ whole genome shotgun (WGS) entry which is preliminary data.</text>
</comment>
<feature type="domain" description="DDE Tnp4" evidence="3">
    <location>
        <begin position="107"/>
        <end position="247"/>
    </location>
</feature>
<dbReference type="EMBL" id="CAKOGP040001775">
    <property type="protein sequence ID" value="CAJ1951004.1"/>
    <property type="molecule type" value="Genomic_DNA"/>
</dbReference>
<proteinExistence type="predicted"/>